<feature type="domain" description="ATP-grasp" evidence="5">
    <location>
        <begin position="119"/>
        <end position="320"/>
    </location>
</feature>
<dbReference type="PROSITE" id="PS50975">
    <property type="entry name" value="ATP_GRASP"/>
    <property type="match status" value="1"/>
</dbReference>
<organism evidence="6 7">
    <name type="scientific">Streptomyces stramineus</name>
    <dbReference type="NCBI Taxonomy" id="173861"/>
    <lineage>
        <taxon>Bacteria</taxon>
        <taxon>Bacillati</taxon>
        <taxon>Actinomycetota</taxon>
        <taxon>Actinomycetes</taxon>
        <taxon>Kitasatosporales</taxon>
        <taxon>Streptomycetaceae</taxon>
        <taxon>Streptomyces</taxon>
    </lineage>
</organism>
<keyword evidence="1" id="KW-0436">Ligase</keyword>
<sequence length="419" mass="45546">MTDNITGRPIVIVDPFSSGGLYASAFAAEGLTAVAVISYPEIPAAYAAAFEPGDYTEVLTYDGDFGALVARLRALDPLGVLPGTEIAVEFADALAAEVTPGLANDAKLTSARRHKYDMARAVARAGLPVLRQIATDSEEEVAAWIEEQGLAGRDLVVKPPKSGSTDGVTRIAGGEGWQEAFRAQLGQLNQWQVLNEQMLVQEYAEGTEYVIDVFSHAGRHTVADICRYRKISNGPHMAVYESMDWVDPAQPFVPELIRYVEGVLDAVGFRFGAAHVEVMRTADGPRLIEVNARPHGGGHPQFCRAGTGDSQVDRAARSFTRPETIPDTYELRRNVRVVFLMSRSEGVVRNAEILGAIGELPSHHFSAVHVRNGDRLTVTKDLLNTMALGFVVLVHDDPARLQADHDTVRRLEGELILVP</sequence>
<accession>A0ABN1A8J1</accession>
<evidence type="ECO:0000256" key="1">
    <source>
        <dbReference type="ARBA" id="ARBA00022598"/>
    </source>
</evidence>
<keyword evidence="7" id="KW-1185">Reference proteome</keyword>
<dbReference type="EMBL" id="BAAAHB010000037">
    <property type="protein sequence ID" value="GAA0470298.1"/>
    <property type="molecule type" value="Genomic_DNA"/>
</dbReference>
<evidence type="ECO:0000313" key="7">
    <source>
        <dbReference type="Proteomes" id="UP001499895"/>
    </source>
</evidence>
<dbReference type="NCBIfam" id="NF005543">
    <property type="entry name" value="PRK07206.1"/>
    <property type="match status" value="1"/>
</dbReference>
<dbReference type="Proteomes" id="UP001499895">
    <property type="component" value="Unassembled WGS sequence"/>
</dbReference>
<comment type="caution">
    <text evidence="6">The sequence shown here is derived from an EMBL/GenBank/DDBJ whole genome shotgun (WGS) entry which is preliminary data.</text>
</comment>
<dbReference type="Gene3D" id="3.30.470.20">
    <property type="entry name" value="ATP-grasp fold, B domain"/>
    <property type="match status" value="1"/>
</dbReference>
<protein>
    <submittedName>
        <fullName evidence="6">ATP-grasp domain-containing protein</fullName>
    </submittedName>
</protein>
<dbReference type="PANTHER" id="PTHR43585">
    <property type="entry name" value="FUMIPYRROLE BIOSYNTHESIS PROTEIN C"/>
    <property type="match status" value="1"/>
</dbReference>
<keyword evidence="2 4" id="KW-0547">Nucleotide-binding</keyword>
<gene>
    <name evidence="6" type="ORF">GCM10009544_35500</name>
</gene>
<keyword evidence="3 4" id="KW-0067">ATP-binding</keyword>
<name>A0ABN1A8J1_9ACTN</name>
<dbReference type="InterPro" id="IPR011761">
    <property type="entry name" value="ATP-grasp"/>
</dbReference>
<evidence type="ECO:0000313" key="6">
    <source>
        <dbReference type="EMBL" id="GAA0470298.1"/>
    </source>
</evidence>
<evidence type="ECO:0000259" key="5">
    <source>
        <dbReference type="PROSITE" id="PS50975"/>
    </source>
</evidence>
<dbReference type="InterPro" id="IPR052032">
    <property type="entry name" value="ATP-dep_AA_Ligase"/>
</dbReference>
<dbReference type="PANTHER" id="PTHR43585:SF2">
    <property type="entry name" value="ATP-GRASP ENZYME FSQD"/>
    <property type="match status" value="1"/>
</dbReference>
<evidence type="ECO:0000256" key="2">
    <source>
        <dbReference type="ARBA" id="ARBA00022741"/>
    </source>
</evidence>
<reference evidence="6 7" key="1">
    <citation type="journal article" date="2019" name="Int. J. Syst. Evol. Microbiol.">
        <title>The Global Catalogue of Microorganisms (GCM) 10K type strain sequencing project: providing services to taxonomists for standard genome sequencing and annotation.</title>
        <authorList>
            <consortium name="The Broad Institute Genomics Platform"/>
            <consortium name="The Broad Institute Genome Sequencing Center for Infectious Disease"/>
            <person name="Wu L."/>
            <person name="Ma J."/>
        </authorList>
    </citation>
    <scope>NUCLEOTIDE SEQUENCE [LARGE SCALE GENOMIC DNA]</scope>
    <source>
        <strain evidence="6 7">JCM 10649</strain>
    </source>
</reference>
<dbReference type="SUPFAM" id="SSF56059">
    <property type="entry name" value="Glutathione synthetase ATP-binding domain-like"/>
    <property type="match status" value="1"/>
</dbReference>
<dbReference type="RefSeq" id="WP_344091629.1">
    <property type="nucleotide sequence ID" value="NZ_BAAAHB010000037.1"/>
</dbReference>
<evidence type="ECO:0000256" key="3">
    <source>
        <dbReference type="ARBA" id="ARBA00022840"/>
    </source>
</evidence>
<dbReference type="Pfam" id="PF13535">
    <property type="entry name" value="ATP-grasp_4"/>
    <property type="match status" value="1"/>
</dbReference>
<proteinExistence type="predicted"/>
<evidence type="ECO:0000256" key="4">
    <source>
        <dbReference type="PROSITE-ProRule" id="PRU00409"/>
    </source>
</evidence>